<dbReference type="Gene3D" id="3.30.160.60">
    <property type="entry name" value="Classic Zinc Finger"/>
    <property type="match status" value="1"/>
</dbReference>
<evidence type="ECO:0000259" key="2">
    <source>
        <dbReference type="PROSITE" id="PS50157"/>
    </source>
</evidence>
<proteinExistence type="predicted"/>
<feature type="domain" description="C2H2-type" evidence="2">
    <location>
        <begin position="1"/>
        <end position="27"/>
    </location>
</feature>
<organism evidence="3 4">
    <name type="scientific">Penicillium antarcticum</name>
    <dbReference type="NCBI Taxonomy" id="416450"/>
    <lineage>
        <taxon>Eukaryota</taxon>
        <taxon>Fungi</taxon>
        <taxon>Dikarya</taxon>
        <taxon>Ascomycota</taxon>
        <taxon>Pezizomycotina</taxon>
        <taxon>Eurotiomycetes</taxon>
        <taxon>Eurotiomycetidae</taxon>
        <taxon>Eurotiales</taxon>
        <taxon>Aspergillaceae</taxon>
        <taxon>Penicillium</taxon>
    </lineage>
</organism>
<keyword evidence="4" id="KW-1185">Reference proteome</keyword>
<accession>A0A1V6Q3M3</accession>
<dbReference type="GO" id="GO:0008270">
    <property type="term" value="F:zinc ion binding"/>
    <property type="evidence" value="ECO:0007669"/>
    <property type="project" value="UniProtKB-KW"/>
</dbReference>
<reference evidence="4" key="1">
    <citation type="journal article" date="2017" name="Nat. Microbiol.">
        <title>Global analysis of biosynthetic gene clusters reveals vast potential of secondary metabolite production in Penicillium species.</title>
        <authorList>
            <person name="Nielsen J.C."/>
            <person name="Grijseels S."/>
            <person name="Prigent S."/>
            <person name="Ji B."/>
            <person name="Dainat J."/>
            <person name="Nielsen K.F."/>
            <person name="Frisvad J.C."/>
            <person name="Workman M."/>
            <person name="Nielsen J."/>
        </authorList>
    </citation>
    <scope>NUCLEOTIDE SEQUENCE [LARGE SCALE GENOMIC DNA]</scope>
    <source>
        <strain evidence="4">IBT 31811</strain>
    </source>
</reference>
<dbReference type="InterPro" id="IPR013087">
    <property type="entry name" value="Znf_C2H2_type"/>
</dbReference>
<protein>
    <recommendedName>
        <fullName evidence="2">C2H2-type domain-containing protein</fullName>
    </recommendedName>
</protein>
<evidence type="ECO:0000313" key="3">
    <source>
        <dbReference type="EMBL" id="OQD83845.1"/>
    </source>
</evidence>
<keyword evidence="1" id="KW-0479">Metal-binding</keyword>
<dbReference type="STRING" id="416450.A0A1V6Q3M3"/>
<name>A0A1V6Q3M3_9EURO</name>
<comment type="caution">
    <text evidence="3">The sequence shown here is derived from an EMBL/GenBank/DDBJ whole genome shotgun (WGS) entry which is preliminary data.</text>
</comment>
<keyword evidence="1" id="KW-0863">Zinc-finger</keyword>
<evidence type="ECO:0000256" key="1">
    <source>
        <dbReference type="PROSITE-ProRule" id="PRU00042"/>
    </source>
</evidence>
<dbReference type="EMBL" id="MDYN01000015">
    <property type="protein sequence ID" value="OQD83845.1"/>
    <property type="molecule type" value="Genomic_DNA"/>
</dbReference>
<evidence type="ECO:0000313" key="4">
    <source>
        <dbReference type="Proteomes" id="UP000191672"/>
    </source>
</evidence>
<dbReference type="Pfam" id="PF00096">
    <property type="entry name" value="zf-C2H2"/>
    <property type="match status" value="1"/>
</dbReference>
<dbReference type="PROSITE" id="PS00028">
    <property type="entry name" value="ZINC_FINGER_C2H2_1"/>
    <property type="match status" value="1"/>
</dbReference>
<gene>
    <name evidence="3" type="ORF">PENANT_c015G07051</name>
</gene>
<keyword evidence="1" id="KW-0862">Zinc</keyword>
<dbReference type="SUPFAM" id="SSF57667">
    <property type="entry name" value="beta-beta-alpha zinc fingers"/>
    <property type="match status" value="1"/>
</dbReference>
<sequence length="82" mass="9229">MCITCGRYFTSPANRNNHVIVHVEKNVVCPGCPRRFSRKSAMILHLEAGTCDSRIDLEDLNELASQCHQADHYEGAGYNSNY</sequence>
<dbReference type="AlphaFoldDB" id="A0A1V6Q3M3"/>
<dbReference type="PROSITE" id="PS50157">
    <property type="entry name" value="ZINC_FINGER_C2H2_2"/>
    <property type="match status" value="1"/>
</dbReference>
<feature type="non-terminal residue" evidence="3">
    <location>
        <position position="82"/>
    </location>
</feature>
<dbReference type="InterPro" id="IPR036236">
    <property type="entry name" value="Znf_C2H2_sf"/>
</dbReference>
<dbReference type="Proteomes" id="UP000191672">
    <property type="component" value="Unassembled WGS sequence"/>
</dbReference>